<name>A0A3B0CJW7_9BACL</name>
<dbReference type="InterPro" id="IPR024535">
    <property type="entry name" value="RHGA/B-epi-like_pectate_lyase"/>
</dbReference>
<feature type="region of interest" description="Disordered" evidence="1">
    <location>
        <begin position="1"/>
        <end position="21"/>
    </location>
</feature>
<dbReference type="Gene3D" id="2.160.20.10">
    <property type="entry name" value="Single-stranded right-handed beta-helix, Pectin lyase-like"/>
    <property type="match status" value="1"/>
</dbReference>
<dbReference type="InterPro" id="IPR011050">
    <property type="entry name" value="Pectin_lyase_fold/virulence"/>
</dbReference>
<feature type="domain" description="Rhamnogalacturonase A/B/Epimerase-like pectate lyase" evidence="3">
    <location>
        <begin position="134"/>
        <end position="392"/>
    </location>
</feature>
<feature type="compositionally biased region" description="Basic and acidic residues" evidence="1">
    <location>
        <begin position="1"/>
        <end position="18"/>
    </location>
</feature>
<dbReference type="AlphaFoldDB" id="A0A3B0CJW7"/>
<evidence type="ECO:0000256" key="1">
    <source>
        <dbReference type="SAM" id="MobiDB-lite"/>
    </source>
</evidence>
<evidence type="ECO:0000259" key="3">
    <source>
        <dbReference type="Pfam" id="PF12708"/>
    </source>
</evidence>
<proteinExistence type="predicted"/>
<accession>A0A3B0CJW7</accession>
<dbReference type="PROSITE" id="PS51318">
    <property type="entry name" value="TAT"/>
    <property type="match status" value="1"/>
</dbReference>
<dbReference type="Pfam" id="PF12708">
    <property type="entry name" value="Pect-lyase_RHGA_epim"/>
    <property type="match status" value="1"/>
</dbReference>
<feature type="transmembrane region" description="Helical" evidence="2">
    <location>
        <begin position="26"/>
        <end position="46"/>
    </location>
</feature>
<dbReference type="EMBL" id="RBAH01000009">
    <property type="protein sequence ID" value="RKN84296.1"/>
    <property type="molecule type" value="Genomic_DNA"/>
</dbReference>
<evidence type="ECO:0000256" key="2">
    <source>
        <dbReference type="SAM" id="Phobius"/>
    </source>
</evidence>
<keyword evidence="2" id="KW-0472">Membrane</keyword>
<dbReference type="Proteomes" id="UP000282311">
    <property type="component" value="Unassembled WGS sequence"/>
</dbReference>
<protein>
    <recommendedName>
        <fullName evidence="3">Rhamnogalacturonase A/B/Epimerase-like pectate lyase domain-containing protein</fullName>
    </recommendedName>
</protein>
<keyword evidence="5" id="KW-1185">Reference proteome</keyword>
<sequence>MKERFMTKERKDNGDHKQQPISRRKLLTSIGVAGAAAVLGAAAITVNQRANHGVTADGKKGSALGDGLGVVTTIEGLKAIPSPNPAHVYYVTDRGKEGHFRYDPDDLLSRDNTGTAVAAASGARFKRVMETEYTSVTWFGAQGDGKSDDFAAIQSAIDAVSAAGGGTVFFPAGTYIVSPSLNKWIRLRNKVNVLGEGASSVIKVRDNAGDYFAIFYGSTSEPLRDVRISNLKFDQNPQNNATCNIDLERKDTSYYYQFCIISYRYDNVVVDNVQFDPTCGVNSISLNSDTGSMAAVTNCYFNFVMAKGSGTYDNSAVYLNGRNHLVANNVFFAAPGQKARGAIETHLGQSVVANNVVDGYYTGVNLQAGSGEGDRCDMTITGNTISNANQGIQIGPYKTFPVQNVTITGNSISLANTLHKRYLTTGITNAGWTNDPTFFENITVTGNTIVFQEEPEYRSEMPSTACGIGFTHNSDLHNVVIGGNTIVNPPMTGIHIGSLQKERAVTNVQIVDNIIVNPGHYPSPSESLRAGILLRSDVTGVRIAGNLISDRYDAARGVHSIRASDADGTFADVEVTGNLVQVKQGGLWMLLSSSIRTDEEQSRTKYIPRFPPAEGTFGKGDIVWVTGEGGEDGKLPAGYKVTAAGTAGKLSGVQATFAADTFVLSVNDASSLRTGQWIRTAAGNQIRQIVRISGQDVRVAEALTAAASEPSPVTFVAPQWKPFGRLGSLGALGDTSGATLSELEGEVNRLKEALREYGIVSR</sequence>
<dbReference type="InterPro" id="IPR012334">
    <property type="entry name" value="Pectin_lyas_fold"/>
</dbReference>
<keyword evidence="2" id="KW-0812">Transmembrane</keyword>
<reference evidence="4 5" key="1">
    <citation type="journal article" date="2007" name="Int. J. Syst. Evol. Microbiol.">
        <title>Paenibacillus ginsengarvi sp. nov., isolated from soil from ginseng cultivation.</title>
        <authorList>
            <person name="Yoon M.H."/>
            <person name="Ten L.N."/>
            <person name="Im W.T."/>
        </authorList>
    </citation>
    <scope>NUCLEOTIDE SEQUENCE [LARGE SCALE GENOMIC DNA]</scope>
    <source>
        <strain evidence="4 5">KCTC 13059</strain>
    </source>
</reference>
<dbReference type="SMART" id="SM00710">
    <property type="entry name" value="PbH1"/>
    <property type="match status" value="6"/>
</dbReference>
<keyword evidence="2" id="KW-1133">Transmembrane helix</keyword>
<dbReference type="RefSeq" id="WP_120748032.1">
    <property type="nucleotide sequence ID" value="NZ_RBAH01000009.1"/>
</dbReference>
<comment type="caution">
    <text evidence="4">The sequence shown here is derived from an EMBL/GenBank/DDBJ whole genome shotgun (WGS) entry which is preliminary data.</text>
</comment>
<evidence type="ECO:0000313" key="5">
    <source>
        <dbReference type="Proteomes" id="UP000282311"/>
    </source>
</evidence>
<evidence type="ECO:0000313" key="4">
    <source>
        <dbReference type="EMBL" id="RKN84296.1"/>
    </source>
</evidence>
<dbReference type="InterPro" id="IPR006311">
    <property type="entry name" value="TAT_signal"/>
</dbReference>
<dbReference type="InterPro" id="IPR006626">
    <property type="entry name" value="PbH1"/>
</dbReference>
<gene>
    <name evidence="4" type="ORF">D7M11_14965</name>
</gene>
<dbReference type="SUPFAM" id="SSF51126">
    <property type="entry name" value="Pectin lyase-like"/>
    <property type="match status" value="2"/>
</dbReference>
<organism evidence="4 5">
    <name type="scientific">Paenibacillus ginsengarvi</name>
    <dbReference type="NCBI Taxonomy" id="400777"/>
    <lineage>
        <taxon>Bacteria</taxon>
        <taxon>Bacillati</taxon>
        <taxon>Bacillota</taxon>
        <taxon>Bacilli</taxon>
        <taxon>Bacillales</taxon>
        <taxon>Paenibacillaceae</taxon>
        <taxon>Paenibacillus</taxon>
    </lineage>
</organism>